<evidence type="ECO:0000256" key="3">
    <source>
        <dbReference type="ARBA" id="ARBA00022553"/>
    </source>
</evidence>
<evidence type="ECO:0000256" key="6">
    <source>
        <dbReference type="ARBA" id="ARBA00022777"/>
    </source>
</evidence>
<evidence type="ECO:0000259" key="11">
    <source>
        <dbReference type="Pfam" id="PF07730"/>
    </source>
</evidence>
<dbReference type="Gene3D" id="1.20.5.1930">
    <property type="match status" value="1"/>
</dbReference>
<dbReference type="InterPro" id="IPR050482">
    <property type="entry name" value="Sensor_HK_TwoCompSys"/>
</dbReference>
<dbReference type="InterPro" id="IPR036890">
    <property type="entry name" value="HATPase_C_sf"/>
</dbReference>
<keyword evidence="5" id="KW-0547">Nucleotide-binding</keyword>
<keyword evidence="3" id="KW-0597">Phosphoprotein</keyword>
<comment type="catalytic activity">
    <reaction evidence="1">
        <text>ATP + protein L-histidine = ADP + protein N-phospho-L-histidine.</text>
        <dbReference type="EC" id="2.7.13.3"/>
    </reaction>
</comment>
<dbReference type="GO" id="GO:0016301">
    <property type="term" value="F:kinase activity"/>
    <property type="evidence" value="ECO:0007669"/>
    <property type="project" value="UniProtKB-KW"/>
</dbReference>
<evidence type="ECO:0000256" key="2">
    <source>
        <dbReference type="ARBA" id="ARBA00012438"/>
    </source>
</evidence>
<evidence type="ECO:0000259" key="10">
    <source>
        <dbReference type="Pfam" id="PF02518"/>
    </source>
</evidence>
<feature type="transmembrane region" description="Helical" evidence="9">
    <location>
        <begin position="95"/>
        <end position="113"/>
    </location>
</feature>
<dbReference type="EC" id="2.7.13.3" evidence="2"/>
<evidence type="ECO:0000256" key="1">
    <source>
        <dbReference type="ARBA" id="ARBA00000085"/>
    </source>
</evidence>
<dbReference type="CDD" id="cd16917">
    <property type="entry name" value="HATPase_UhpB-NarQ-NarX-like"/>
    <property type="match status" value="1"/>
</dbReference>
<dbReference type="RefSeq" id="WP_397717131.1">
    <property type="nucleotide sequence ID" value="NZ_JBIRGN010000008.1"/>
</dbReference>
<dbReference type="Pfam" id="PF07730">
    <property type="entry name" value="HisKA_3"/>
    <property type="match status" value="1"/>
</dbReference>
<dbReference type="PANTHER" id="PTHR24421:SF10">
    <property type="entry name" value="NITRATE_NITRITE SENSOR PROTEIN NARQ"/>
    <property type="match status" value="1"/>
</dbReference>
<keyword evidence="4" id="KW-0808">Transferase</keyword>
<evidence type="ECO:0000256" key="7">
    <source>
        <dbReference type="ARBA" id="ARBA00022840"/>
    </source>
</evidence>
<keyword evidence="9" id="KW-1133">Transmembrane helix</keyword>
<accession>A0ABW7R0N3</accession>
<protein>
    <recommendedName>
        <fullName evidence="2">histidine kinase</fullName>
        <ecNumber evidence="2">2.7.13.3</ecNumber>
    </recommendedName>
</protein>
<sequence length="397" mass="42061">MEPRLPLTPAVRRLVVISGVLAFAGAFVGDVFALSKSPVPSAPAAWLPLLVAGPLTGLATLETRWSPSLGKRVAVVTAVSLALTAWSLPWPAGTIQLSVLEMFGLLFLIFRTTTHRSRPAVAAALTLPLGVVTLLLPLRISRWPEIVGGEYVMTLTVAISISIGCALRALETRREHTIRETRQTERLALARDLHDLVAHHMTGIIVQANAALTIHAIAPDKVDPILRNIVDAGTETLESTRRLVRVLREDDHAAVRQGELLAELSDLIAAHSAASDDAGTAARLQATAAARTAHLGPEAEIAIHRLVQEALANVRRHASGTQAVVHVDAVSGRVRVSVTNTPAPHAVTRPLGGHGGYGLLGLRERIEALDGTLHAGPLPEGGWQVQAALPLTDLPAP</sequence>
<feature type="transmembrane region" description="Helical" evidence="9">
    <location>
        <begin position="120"/>
        <end position="140"/>
    </location>
</feature>
<comment type="caution">
    <text evidence="12">The sequence shown here is derived from an EMBL/GenBank/DDBJ whole genome shotgun (WGS) entry which is preliminary data.</text>
</comment>
<evidence type="ECO:0000313" key="13">
    <source>
        <dbReference type="Proteomes" id="UP001610818"/>
    </source>
</evidence>
<dbReference type="InterPro" id="IPR011712">
    <property type="entry name" value="Sig_transdc_His_kin_sub3_dim/P"/>
</dbReference>
<dbReference type="Gene3D" id="3.30.565.10">
    <property type="entry name" value="Histidine kinase-like ATPase, C-terminal domain"/>
    <property type="match status" value="1"/>
</dbReference>
<organism evidence="12 13">
    <name type="scientific">Streptomyces longisporoflavus</name>
    <dbReference type="NCBI Taxonomy" id="28044"/>
    <lineage>
        <taxon>Bacteria</taxon>
        <taxon>Bacillati</taxon>
        <taxon>Actinomycetota</taxon>
        <taxon>Actinomycetes</taxon>
        <taxon>Kitasatosporales</taxon>
        <taxon>Streptomycetaceae</taxon>
        <taxon>Streptomyces</taxon>
    </lineage>
</organism>
<feature type="domain" description="Histidine kinase/HSP90-like ATPase" evidence="10">
    <location>
        <begin position="300"/>
        <end position="392"/>
    </location>
</feature>
<proteinExistence type="predicted"/>
<keyword evidence="6 12" id="KW-0418">Kinase</keyword>
<evidence type="ECO:0000256" key="9">
    <source>
        <dbReference type="SAM" id="Phobius"/>
    </source>
</evidence>
<keyword evidence="8" id="KW-0902">Two-component regulatory system</keyword>
<evidence type="ECO:0000256" key="8">
    <source>
        <dbReference type="ARBA" id="ARBA00023012"/>
    </source>
</evidence>
<gene>
    <name evidence="12" type="ORF">ACH4F9_36935</name>
</gene>
<name>A0ABW7R0N3_9ACTN</name>
<evidence type="ECO:0000256" key="5">
    <source>
        <dbReference type="ARBA" id="ARBA00022741"/>
    </source>
</evidence>
<evidence type="ECO:0000313" key="12">
    <source>
        <dbReference type="EMBL" id="MFH8550592.1"/>
    </source>
</evidence>
<dbReference type="Pfam" id="PF02518">
    <property type="entry name" value="HATPase_c"/>
    <property type="match status" value="1"/>
</dbReference>
<feature type="transmembrane region" description="Helical" evidence="9">
    <location>
        <begin position="152"/>
        <end position="170"/>
    </location>
</feature>
<keyword evidence="9" id="KW-0812">Transmembrane</keyword>
<keyword evidence="9" id="KW-0472">Membrane</keyword>
<dbReference type="EMBL" id="JBIRGQ010000008">
    <property type="protein sequence ID" value="MFH8550592.1"/>
    <property type="molecule type" value="Genomic_DNA"/>
</dbReference>
<keyword evidence="7" id="KW-0067">ATP-binding</keyword>
<dbReference type="SUPFAM" id="SSF55874">
    <property type="entry name" value="ATPase domain of HSP90 chaperone/DNA topoisomerase II/histidine kinase"/>
    <property type="match status" value="1"/>
</dbReference>
<dbReference type="PANTHER" id="PTHR24421">
    <property type="entry name" value="NITRATE/NITRITE SENSOR PROTEIN NARX-RELATED"/>
    <property type="match status" value="1"/>
</dbReference>
<reference evidence="12 13" key="1">
    <citation type="submission" date="2024-10" db="EMBL/GenBank/DDBJ databases">
        <title>The Natural Products Discovery Center: Release of the First 8490 Sequenced Strains for Exploring Actinobacteria Biosynthetic Diversity.</title>
        <authorList>
            <person name="Kalkreuter E."/>
            <person name="Kautsar S.A."/>
            <person name="Yang D."/>
            <person name="Bader C.D."/>
            <person name="Teijaro C.N."/>
            <person name="Fluegel L."/>
            <person name="Davis C.M."/>
            <person name="Simpson J.R."/>
            <person name="Lauterbach L."/>
            <person name="Steele A.D."/>
            <person name="Gui C."/>
            <person name="Meng S."/>
            <person name="Li G."/>
            <person name="Viehrig K."/>
            <person name="Ye F."/>
            <person name="Su P."/>
            <person name="Kiefer A.F."/>
            <person name="Nichols A."/>
            <person name="Cepeda A.J."/>
            <person name="Yan W."/>
            <person name="Fan B."/>
            <person name="Jiang Y."/>
            <person name="Adhikari A."/>
            <person name="Zheng C.-J."/>
            <person name="Schuster L."/>
            <person name="Cowan T.M."/>
            <person name="Smanski M.J."/>
            <person name="Chevrette M.G."/>
            <person name="De Carvalho L.P.S."/>
            <person name="Shen B."/>
        </authorList>
    </citation>
    <scope>NUCLEOTIDE SEQUENCE [LARGE SCALE GENOMIC DNA]</scope>
    <source>
        <strain evidence="12 13">NPDC017990</strain>
    </source>
</reference>
<keyword evidence="13" id="KW-1185">Reference proteome</keyword>
<evidence type="ECO:0000256" key="4">
    <source>
        <dbReference type="ARBA" id="ARBA00022679"/>
    </source>
</evidence>
<feature type="domain" description="Signal transduction histidine kinase subgroup 3 dimerisation and phosphoacceptor" evidence="11">
    <location>
        <begin position="185"/>
        <end position="251"/>
    </location>
</feature>
<dbReference type="Proteomes" id="UP001610818">
    <property type="component" value="Unassembled WGS sequence"/>
</dbReference>
<dbReference type="InterPro" id="IPR003594">
    <property type="entry name" value="HATPase_dom"/>
</dbReference>